<name>A0A9P0F3P2_BEMTA</name>
<dbReference type="AlphaFoldDB" id="A0A9P0F3P2"/>
<evidence type="ECO:0000313" key="3">
    <source>
        <dbReference type="Proteomes" id="UP001152759"/>
    </source>
</evidence>
<gene>
    <name evidence="2" type="ORF">BEMITA_LOCUS6574</name>
</gene>
<feature type="region of interest" description="Disordered" evidence="1">
    <location>
        <begin position="261"/>
        <end position="303"/>
    </location>
</feature>
<dbReference type="EMBL" id="OU963864">
    <property type="protein sequence ID" value="CAH0387571.1"/>
    <property type="molecule type" value="Genomic_DNA"/>
</dbReference>
<sequence>MAVNTPGRALKHSELFNVWTETPLKIRAATIEEKLRGTFPIQGVPDENWSKFARMTCLSYDKMWNKYLRSRSKVTKYKESFLSTLVSFPDYCLPQPSHSQKTGVGAPQKRFSDCGAKTKKLKVGPLLAYSAEELHFAARMKSPSAPVNTRVMSVYETLALTLDLDLSERKYDILRKFVNNVHAGMMPSLYSLNNFKKQFLPKIMYASDTRVQVDTQDMINKTISSFFLMLEKEILKNYCASSEFVVVFKWGMDGSSGHSTNKLPFRDEINTDQGTDQNTDQESDHDTDSGTDQNTKKDPNSQTGVTQRVVELIAISKAAFLIRIVLFGCFFKVCATGAAAKNLVIKVSDGQVRKGPK</sequence>
<feature type="compositionally biased region" description="Basic and acidic residues" evidence="1">
    <location>
        <begin position="282"/>
        <end position="299"/>
    </location>
</feature>
<dbReference type="Proteomes" id="UP001152759">
    <property type="component" value="Chromosome 3"/>
</dbReference>
<reference evidence="2" key="1">
    <citation type="submission" date="2021-12" db="EMBL/GenBank/DDBJ databases">
        <authorList>
            <person name="King R."/>
        </authorList>
    </citation>
    <scope>NUCLEOTIDE SEQUENCE</scope>
</reference>
<protein>
    <submittedName>
        <fullName evidence="2">Uncharacterized protein</fullName>
    </submittedName>
</protein>
<keyword evidence="3" id="KW-1185">Reference proteome</keyword>
<organism evidence="2 3">
    <name type="scientific">Bemisia tabaci</name>
    <name type="common">Sweetpotato whitefly</name>
    <name type="synonym">Aleurodes tabaci</name>
    <dbReference type="NCBI Taxonomy" id="7038"/>
    <lineage>
        <taxon>Eukaryota</taxon>
        <taxon>Metazoa</taxon>
        <taxon>Ecdysozoa</taxon>
        <taxon>Arthropoda</taxon>
        <taxon>Hexapoda</taxon>
        <taxon>Insecta</taxon>
        <taxon>Pterygota</taxon>
        <taxon>Neoptera</taxon>
        <taxon>Paraneoptera</taxon>
        <taxon>Hemiptera</taxon>
        <taxon>Sternorrhyncha</taxon>
        <taxon>Aleyrodoidea</taxon>
        <taxon>Aleyrodidae</taxon>
        <taxon>Aleyrodinae</taxon>
        <taxon>Bemisia</taxon>
    </lineage>
</organism>
<proteinExistence type="predicted"/>
<accession>A0A9P0F3P2</accession>
<evidence type="ECO:0000313" key="2">
    <source>
        <dbReference type="EMBL" id="CAH0387571.1"/>
    </source>
</evidence>
<evidence type="ECO:0000256" key="1">
    <source>
        <dbReference type="SAM" id="MobiDB-lite"/>
    </source>
</evidence>